<gene>
    <name evidence="3" type="primary">Q4JIM2</name>
</gene>
<evidence type="ECO:0000313" key="3">
    <source>
        <dbReference type="EMBL" id="VWO95451.1"/>
    </source>
</evidence>
<keyword evidence="2" id="KW-0812">Transmembrane</keyword>
<keyword evidence="2" id="KW-1133">Transmembrane helix</keyword>
<reference evidence="3" key="1">
    <citation type="submission" date="2019-10" db="EMBL/GenBank/DDBJ databases">
        <authorList>
            <person name="Nor Muhammad N."/>
        </authorList>
    </citation>
    <scope>NUCLEOTIDE SEQUENCE</scope>
</reference>
<feature type="transmembrane region" description="Helical" evidence="2">
    <location>
        <begin position="58"/>
        <end position="78"/>
    </location>
</feature>
<feature type="transmembrane region" description="Helical" evidence="2">
    <location>
        <begin position="108"/>
        <end position="124"/>
    </location>
</feature>
<sequence>MTASTYKNLSIATRVAAIFVDGLVVVLTWMKTHRVYVLTRKLVFGTNYSTLLLRDGTLYFLCVTASCVYGCGPTVLMLPPRNDRAVVILNVIAIAYVTRIGSNLLNDIIVTLTSILMSRFLLNLRDERAQYEMESATRASSMEVSSFALSTLKFQSSASHSMAGSMIDDDDDDDNPERDPEAQFDEKDGRFRRRDTLGSTRSSDSSEELFVAREHGAVLRAIWYERRP</sequence>
<feature type="transmembrane region" description="Helical" evidence="2">
    <location>
        <begin position="12"/>
        <end position="30"/>
    </location>
</feature>
<proteinExistence type="predicted"/>
<feature type="region of interest" description="Disordered" evidence="1">
    <location>
        <begin position="162"/>
        <end position="208"/>
    </location>
</feature>
<feature type="compositionally biased region" description="Basic and acidic residues" evidence="1">
    <location>
        <begin position="177"/>
        <end position="189"/>
    </location>
</feature>
<evidence type="ECO:0000256" key="2">
    <source>
        <dbReference type="SAM" id="Phobius"/>
    </source>
</evidence>
<organism evidence="3">
    <name type="scientific">Ganoderma boninense</name>
    <dbReference type="NCBI Taxonomy" id="34458"/>
    <lineage>
        <taxon>Eukaryota</taxon>
        <taxon>Fungi</taxon>
        <taxon>Dikarya</taxon>
        <taxon>Basidiomycota</taxon>
        <taxon>Agaricomycotina</taxon>
        <taxon>Agaricomycetes</taxon>
        <taxon>Polyporales</taxon>
        <taxon>Polyporaceae</taxon>
        <taxon>Ganoderma</taxon>
    </lineage>
</organism>
<dbReference type="AlphaFoldDB" id="A0A5K1JTY4"/>
<dbReference type="EMBL" id="LR724835">
    <property type="protein sequence ID" value="VWO95451.1"/>
    <property type="molecule type" value="Genomic_DNA"/>
</dbReference>
<evidence type="ECO:0000256" key="1">
    <source>
        <dbReference type="SAM" id="MobiDB-lite"/>
    </source>
</evidence>
<keyword evidence="2" id="KW-0472">Membrane</keyword>
<name>A0A5K1JTY4_9APHY</name>
<protein>
    <submittedName>
        <fullName evidence="3">Isoepoxyedon dehydrogenase</fullName>
    </submittedName>
</protein>
<feature type="compositionally biased region" description="Acidic residues" evidence="1">
    <location>
        <begin position="167"/>
        <end position="176"/>
    </location>
</feature>
<accession>A0A5K1JTY4</accession>